<dbReference type="Pfam" id="PF00072">
    <property type="entry name" value="Response_reg"/>
    <property type="match status" value="1"/>
</dbReference>
<gene>
    <name evidence="3" type="ORF">FA046_15025</name>
</gene>
<dbReference type="SUPFAM" id="SSF52172">
    <property type="entry name" value="CheY-like"/>
    <property type="match status" value="1"/>
</dbReference>
<evidence type="ECO:0000256" key="1">
    <source>
        <dbReference type="PROSITE-ProRule" id="PRU00169"/>
    </source>
</evidence>
<proteinExistence type="predicted"/>
<dbReference type="AlphaFoldDB" id="A0A4U1BV40"/>
<dbReference type="CDD" id="cd00156">
    <property type="entry name" value="REC"/>
    <property type="match status" value="1"/>
</dbReference>
<dbReference type="InterPro" id="IPR001789">
    <property type="entry name" value="Sig_transdc_resp-reg_receiver"/>
</dbReference>
<protein>
    <submittedName>
        <fullName evidence="3">Response regulator</fullName>
    </submittedName>
</protein>
<evidence type="ECO:0000259" key="2">
    <source>
        <dbReference type="PROSITE" id="PS50110"/>
    </source>
</evidence>
<feature type="modified residue" description="4-aspartylphosphate" evidence="1">
    <location>
        <position position="59"/>
    </location>
</feature>
<keyword evidence="1" id="KW-0597">Phosphoprotein</keyword>
<organism evidence="3 4">
    <name type="scientific">Pedobacter cryophilus</name>
    <dbReference type="NCBI Taxonomy" id="2571271"/>
    <lineage>
        <taxon>Bacteria</taxon>
        <taxon>Pseudomonadati</taxon>
        <taxon>Bacteroidota</taxon>
        <taxon>Sphingobacteriia</taxon>
        <taxon>Sphingobacteriales</taxon>
        <taxon>Sphingobacteriaceae</taxon>
        <taxon>Pedobacter</taxon>
    </lineage>
</organism>
<evidence type="ECO:0000313" key="3">
    <source>
        <dbReference type="EMBL" id="TKB95984.1"/>
    </source>
</evidence>
<dbReference type="GO" id="GO:0000160">
    <property type="term" value="P:phosphorelay signal transduction system"/>
    <property type="evidence" value="ECO:0007669"/>
    <property type="project" value="InterPro"/>
</dbReference>
<dbReference type="SMART" id="SM00448">
    <property type="entry name" value="REC"/>
    <property type="match status" value="1"/>
</dbReference>
<reference evidence="3 4" key="1">
    <citation type="submission" date="2019-04" db="EMBL/GenBank/DDBJ databases">
        <title>Pedobacter sp. AR-3-17 sp. nov., isolated from Arctic soil.</title>
        <authorList>
            <person name="Dahal R.H."/>
            <person name="Kim D.-U."/>
        </authorList>
    </citation>
    <scope>NUCLEOTIDE SEQUENCE [LARGE SCALE GENOMIC DNA]</scope>
    <source>
        <strain evidence="3 4">AR-3-17</strain>
    </source>
</reference>
<dbReference type="Gene3D" id="3.40.50.2300">
    <property type="match status" value="1"/>
</dbReference>
<dbReference type="EMBL" id="SWBP01000006">
    <property type="protein sequence ID" value="TKB95984.1"/>
    <property type="molecule type" value="Genomic_DNA"/>
</dbReference>
<dbReference type="InterPro" id="IPR052893">
    <property type="entry name" value="TCS_response_regulator"/>
</dbReference>
<comment type="caution">
    <text evidence="3">The sequence shown here is derived from an EMBL/GenBank/DDBJ whole genome shotgun (WGS) entry which is preliminary data.</text>
</comment>
<dbReference type="OrthoDB" id="1121174at2"/>
<dbReference type="InterPro" id="IPR011006">
    <property type="entry name" value="CheY-like_superfamily"/>
</dbReference>
<accession>A0A4U1BV40</accession>
<evidence type="ECO:0000313" key="4">
    <source>
        <dbReference type="Proteomes" id="UP000308181"/>
    </source>
</evidence>
<sequence>MNIEVAIIDDDPIILFLHKRILKTTGFHQHPQAFDKAQKALDFFNSLQGPQNTVVAFLDINMPGMNGWDLLDIIHKQDFEFPIYVVMVTSSVDTEDKIKAKTYSKVIHFTEKPLSAEDIEVLKQKLP</sequence>
<dbReference type="PANTHER" id="PTHR44520">
    <property type="entry name" value="RESPONSE REGULATOR RCP1-RELATED"/>
    <property type="match status" value="1"/>
</dbReference>
<dbReference type="RefSeq" id="WP_136827359.1">
    <property type="nucleotide sequence ID" value="NZ_SWBP01000006.1"/>
</dbReference>
<feature type="domain" description="Response regulatory" evidence="2">
    <location>
        <begin position="4"/>
        <end position="127"/>
    </location>
</feature>
<keyword evidence="4" id="KW-1185">Reference proteome</keyword>
<name>A0A4U1BV40_9SPHI</name>
<dbReference type="PANTHER" id="PTHR44520:SF2">
    <property type="entry name" value="RESPONSE REGULATOR RCP1"/>
    <property type="match status" value="1"/>
</dbReference>
<dbReference type="Proteomes" id="UP000308181">
    <property type="component" value="Unassembled WGS sequence"/>
</dbReference>
<dbReference type="PROSITE" id="PS50110">
    <property type="entry name" value="RESPONSE_REGULATORY"/>
    <property type="match status" value="1"/>
</dbReference>